<dbReference type="InterPro" id="IPR002156">
    <property type="entry name" value="RNaseH_domain"/>
</dbReference>
<dbReference type="PANTHER" id="PTHR47723">
    <property type="entry name" value="OS05G0353850 PROTEIN"/>
    <property type="match status" value="1"/>
</dbReference>
<dbReference type="Gene3D" id="3.30.420.10">
    <property type="entry name" value="Ribonuclease H-like superfamily/Ribonuclease H"/>
    <property type="match status" value="1"/>
</dbReference>
<reference evidence="2 3" key="1">
    <citation type="journal article" date="2020" name="Mol. Plant">
        <title>The Chromosome-Based Rubber Tree Genome Provides New Insights into Spurge Genome Evolution and Rubber Biosynthesis.</title>
        <authorList>
            <person name="Liu J."/>
            <person name="Shi C."/>
            <person name="Shi C.C."/>
            <person name="Li W."/>
            <person name="Zhang Q.J."/>
            <person name="Zhang Y."/>
            <person name="Li K."/>
            <person name="Lu H.F."/>
            <person name="Shi C."/>
            <person name="Zhu S.T."/>
            <person name="Xiao Z.Y."/>
            <person name="Nan H."/>
            <person name="Yue Y."/>
            <person name="Zhu X.G."/>
            <person name="Wu Y."/>
            <person name="Hong X.N."/>
            <person name="Fan G.Y."/>
            <person name="Tong Y."/>
            <person name="Zhang D."/>
            <person name="Mao C.L."/>
            <person name="Liu Y.L."/>
            <person name="Hao S.J."/>
            <person name="Liu W.Q."/>
            <person name="Lv M.Q."/>
            <person name="Zhang H.B."/>
            <person name="Liu Y."/>
            <person name="Hu-Tang G.R."/>
            <person name="Wang J.P."/>
            <person name="Wang J.H."/>
            <person name="Sun Y.H."/>
            <person name="Ni S.B."/>
            <person name="Chen W.B."/>
            <person name="Zhang X.C."/>
            <person name="Jiao Y.N."/>
            <person name="Eichler E.E."/>
            <person name="Li G.H."/>
            <person name="Liu X."/>
            <person name="Gao L.Z."/>
        </authorList>
    </citation>
    <scope>NUCLEOTIDE SEQUENCE [LARGE SCALE GENOMIC DNA]</scope>
    <source>
        <strain evidence="3">cv. GT1</strain>
        <tissue evidence="2">Leaf</tissue>
    </source>
</reference>
<accession>A0A6A6LNB3</accession>
<dbReference type="InterPro" id="IPR053151">
    <property type="entry name" value="RNase_H-like"/>
</dbReference>
<dbReference type="InterPro" id="IPR044730">
    <property type="entry name" value="RNase_H-like_dom_plant"/>
</dbReference>
<organism evidence="2 3">
    <name type="scientific">Hevea brasiliensis</name>
    <name type="common">Para rubber tree</name>
    <name type="synonym">Siphonia brasiliensis</name>
    <dbReference type="NCBI Taxonomy" id="3981"/>
    <lineage>
        <taxon>Eukaryota</taxon>
        <taxon>Viridiplantae</taxon>
        <taxon>Streptophyta</taxon>
        <taxon>Embryophyta</taxon>
        <taxon>Tracheophyta</taxon>
        <taxon>Spermatophyta</taxon>
        <taxon>Magnoliopsida</taxon>
        <taxon>eudicotyledons</taxon>
        <taxon>Gunneridae</taxon>
        <taxon>Pentapetalae</taxon>
        <taxon>rosids</taxon>
        <taxon>fabids</taxon>
        <taxon>Malpighiales</taxon>
        <taxon>Euphorbiaceae</taxon>
        <taxon>Crotonoideae</taxon>
        <taxon>Micrandreae</taxon>
        <taxon>Hevea</taxon>
    </lineage>
</organism>
<dbReference type="Proteomes" id="UP000467840">
    <property type="component" value="Chromosome 4"/>
</dbReference>
<keyword evidence="3" id="KW-1185">Reference proteome</keyword>
<dbReference type="SUPFAM" id="SSF53098">
    <property type="entry name" value="Ribonuclease H-like"/>
    <property type="match status" value="1"/>
</dbReference>
<dbReference type="AlphaFoldDB" id="A0A6A6LNB3"/>
<evidence type="ECO:0000259" key="1">
    <source>
        <dbReference type="Pfam" id="PF13456"/>
    </source>
</evidence>
<evidence type="ECO:0000313" key="3">
    <source>
        <dbReference type="Proteomes" id="UP000467840"/>
    </source>
</evidence>
<gene>
    <name evidence="2" type="ORF">GH714_030551</name>
</gene>
<dbReference type="CDD" id="cd06222">
    <property type="entry name" value="RNase_H_like"/>
    <property type="match status" value="1"/>
</dbReference>
<dbReference type="Pfam" id="PF13456">
    <property type="entry name" value="RVT_3"/>
    <property type="match status" value="1"/>
</dbReference>
<name>A0A6A6LNB3_HEVBR</name>
<sequence length="346" mass="39725">MCGRRIWRWVFNEDNVSEDESSDEDKEEDDPYCPTIKGKFARMCRSGFIQAAIVQVLLEKMGNVKRRGRVHTGTFETEGMVNSKKDRGDQQVMNVGVRNLMEVGEGSSLWANIIGKKYFRSKDGLDALVIKSDASVIWCGIVKGCCQAPEEWGNCTVAKLWTVAEWRWDLLKQWSDENVCLQLEAINLVSDSNVKDKLAWKASPSVGDVMTRAIVQDFGITLWSLWKWRNAYAFRGERPPMEGWIKLNTDVRAELRALVQGLELAWLNDYRIFEVEMASKALVDLVLGKSGYNLRLLALLMQCKMLIQRPWHVTIHHCFREATRVADKLANLTVFAKRVYRSYRCS</sequence>
<dbReference type="InterPro" id="IPR036397">
    <property type="entry name" value="RNaseH_sf"/>
</dbReference>
<protein>
    <recommendedName>
        <fullName evidence="1">RNase H type-1 domain-containing protein</fullName>
    </recommendedName>
</protein>
<comment type="caution">
    <text evidence="2">The sequence shown here is derived from an EMBL/GenBank/DDBJ whole genome shotgun (WGS) entry which is preliminary data.</text>
</comment>
<dbReference type="InterPro" id="IPR012337">
    <property type="entry name" value="RNaseH-like_sf"/>
</dbReference>
<proteinExistence type="predicted"/>
<dbReference type="PANTHER" id="PTHR47723:SF19">
    <property type="entry name" value="POLYNUCLEOTIDYL TRANSFERASE, RIBONUCLEASE H-LIKE SUPERFAMILY PROTEIN"/>
    <property type="match status" value="1"/>
</dbReference>
<dbReference type="GO" id="GO:0003676">
    <property type="term" value="F:nucleic acid binding"/>
    <property type="evidence" value="ECO:0007669"/>
    <property type="project" value="InterPro"/>
</dbReference>
<feature type="domain" description="RNase H type-1" evidence="1">
    <location>
        <begin position="248"/>
        <end position="332"/>
    </location>
</feature>
<dbReference type="EMBL" id="JAAGAX010000010">
    <property type="protein sequence ID" value="KAF2301935.1"/>
    <property type="molecule type" value="Genomic_DNA"/>
</dbReference>
<dbReference type="GO" id="GO:0004523">
    <property type="term" value="F:RNA-DNA hybrid ribonuclease activity"/>
    <property type="evidence" value="ECO:0007669"/>
    <property type="project" value="InterPro"/>
</dbReference>
<evidence type="ECO:0000313" key="2">
    <source>
        <dbReference type="EMBL" id="KAF2301935.1"/>
    </source>
</evidence>